<dbReference type="EMBL" id="DTFV01000085">
    <property type="protein sequence ID" value="HGI30833.1"/>
    <property type="molecule type" value="Genomic_DNA"/>
</dbReference>
<evidence type="ECO:0000313" key="1">
    <source>
        <dbReference type="EMBL" id="HGI30833.1"/>
    </source>
</evidence>
<reference evidence="1" key="1">
    <citation type="journal article" date="2020" name="mSystems">
        <title>Genome- and Community-Level Interaction Insights into Carbon Utilization and Element Cycling Functions of Hydrothermarchaeota in Hydrothermal Sediment.</title>
        <authorList>
            <person name="Zhou Z."/>
            <person name="Liu Y."/>
            <person name="Xu W."/>
            <person name="Pan J."/>
            <person name="Luo Z.H."/>
            <person name="Li M."/>
        </authorList>
    </citation>
    <scope>NUCLEOTIDE SEQUENCE [LARGE SCALE GENOMIC DNA]</scope>
    <source>
        <strain evidence="1">SpSt-747</strain>
    </source>
</reference>
<comment type="caution">
    <text evidence="1">The sequence shown here is derived from an EMBL/GenBank/DDBJ whole genome shotgun (WGS) entry which is preliminary data.</text>
</comment>
<accession>A0A7V3YGS5</accession>
<organism evidence="1">
    <name type="scientific">Candidatus Caldatribacterium californiense</name>
    <dbReference type="NCBI Taxonomy" id="1454726"/>
    <lineage>
        <taxon>Bacteria</taxon>
        <taxon>Pseudomonadati</taxon>
        <taxon>Atribacterota</taxon>
        <taxon>Atribacteria</taxon>
        <taxon>Atribacterales</taxon>
        <taxon>Candidatus Caldatribacteriaceae</taxon>
        <taxon>Candidatus Caldatribacterium</taxon>
    </lineage>
</organism>
<sequence>MKYFPTLVKESTRDDVIISPGGRTIPVPKGRLFRLYIEEHYPFGEFALIRVRGDVAEVGFVLADEDMAKYVRLKEQALDIARRLQRRLKEEGLNHIALPSVGKDLDFITVSLVVDLSGFGEEEIGEIADRIMQLLGEVNPYRERGNEDE</sequence>
<protein>
    <submittedName>
        <fullName evidence="1">Uncharacterized protein</fullName>
    </submittedName>
</protein>
<dbReference type="AlphaFoldDB" id="A0A7V3YGS5"/>
<proteinExistence type="predicted"/>
<name>A0A7V3YGS5_9BACT</name>
<gene>
    <name evidence="1" type="ORF">ENV30_05940</name>
</gene>